<evidence type="ECO:0000313" key="6">
    <source>
        <dbReference type="Proteomes" id="UP000178726"/>
    </source>
</evidence>
<dbReference type="InterPro" id="IPR011079">
    <property type="entry name" value="Ala_racemase_C"/>
</dbReference>
<dbReference type="GO" id="GO:0008784">
    <property type="term" value="F:alanine racemase activity"/>
    <property type="evidence" value="ECO:0007669"/>
    <property type="project" value="UniProtKB-ARBA"/>
</dbReference>
<dbReference type="Gene3D" id="2.40.37.10">
    <property type="entry name" value="Lyase, Ornithine Decarboxylase, Chain A, domain 1"/>
    <property type="match status" value="1"/>
</dbReference>
<protein>
    <recommendedName>
        <fullName evidence="4">Alanine racemase C-terminal domain-containing protein</fullName>
    </recommendedName>
</protein>
<dbReference type="EMBL" id="MFQK01000007">
    <property type="protein sequence ID" value="OGH81243.1"/>
    <property type="molecule type" value="Genomic_DNA"/>
</dbReference>
<evidence type="ECO:0000259" key="4">
    <source>
        <dbReference type="SMART" id="SM01005"/>
    </source>
</evidence>
<dbReference type="AlphaFoldDB" id="A0A1F6NBZ7"/>
<proteinExistence type="predicted"/>
<keyword evidence="2" id="KW-0663">Pyridoxal phosphate</keyword>
<dbReference type="STRING" id="1798689.A3I29_02475"/>
<gene>
    <name evidence="5" type="ORF">A3I29_02475</name>
</gene>
<dbReference type="SUPFAM" id="SSF50621">
    <property type="entry name" value="Alanine racemase C-terminal domain-like"/>
    <property type="match status" value="1"/>
</dbReference>
<dbReference type="Pfam" id="PF00842">
    <property type="entry name" value="Ala_racemase_C"/>
    <property type="match status" value="1"/>
</dbReference>
<organism evidence="5 6">
    <name type="scientific">Candidatus Magasanikbacteria bacterium RIFCSPLOWO2_02_FULL_44_11</name>
    <dbReference type="NCBI Taxonomy" id="1798689"/>
    <lineage>
        <taxon>Bacteria</taxon>
        <taxon>Candidatus Magasanikiibacteriota</taxon>
    </lineage>
</organism>
<dbReference type="SMART" id="SM01005">
    <property type="entry name" value="Ala_racemase_C"/>
    <property type="match status" value="1"/>
</dbReference>
<evidence type="ECO:0000313" key="5">
    <source>
        <dbReference type="EMBL" id="OGH81243.1"/>
    </source>
</evidence>
<dbReference type="InterPro" id="IPR009006">
    <property type="entry name" value="Ala_racemase/Decarboxylase_C"/>
</dbReference>
<keyword evidence="3" id="KW-0413">Isomerase</keyword>
<evidence type="ECO:0000256" key="1">
    <source>
        <dbReference type="ARBA" id="ARBA00001933"/>
    </source>
</evidence>
<accession>A0A1F6NBZ7</accession>
<comment type="caution">
    <text evidence="5">The sequence shown here is derived from an EMBL/GenBank/DDBJ whole genome shotgun (WGS) entry which is preliminary data.</text>
</comment>
<sequence>MNLTMVDVSDLLNIKAGETATIIGRDKKETITAEELAGSAGTINYEIVSRINPLIPRQVVA</sequence>
<evidence type="ECO:0000256" key="3">
    <source>
        <dbReference type="ARBA" id="ARBA00023235"/>
    </source>
</evidence>
<reference evidence="5 6" key="1">
    <citation type="journal article" date="2016" name="Nat. Commun.">
        <title>Thousands of microbial genomes shed light on interconnected biogeochemical processes in an aquifer system.</title>
        <authorList>
            <person name="Anantharaman K."/>
            <person name="Brown C.T."/>
            <person name="Hug L.A."/>
            <person name="Sharon I."/>
            <person name="Castelle C.J."/>
            <person name="Probst A.J."/>
            <person name="Thomas B.C."/>
            <person name="Singh A."/>
            <person name="Wilkins M.J."/>
            <person name="Karaoz U."/>
            <person name="Brodie E.L."/>
            <person name="Williams K.H."/>
            <person name="Hubbard S.S."/>
            <person name="Banfield J.F."/>
        </authorList>
    </citation>
    <scope>NUCLEOTIDE SEQUENCE [LARGE SCALE GENOMIC DNA]</scope>
</reference>
<dbReference type="Proteomes" id="UP000178726">
    <property type="component" value="Unassembled WGS sequence"/>
</dbReference>
<comment type="cofactor">
    <cofactor evidence="1">
        <name>pyridoxal 5'-phosphate</name>
        <dbReference type="ChEBI" id="CHEBI:597326"/>
    </cofactor>
</comment>
<evidence type="ECO:0000256" key="2">
    <source>
        <dbReference type="ARBA" id="ARBA00022898"/>
    </source>
</evidence>
<name>A0A1F6NBZ7_9BACT</name>
<feature type="domain" description="Alanine racemase C-terminal" evidence="4">
    <location>
        <begin position="1"/>
        <end position="60"/>
    </location>
</feature>